<dbReference type="Pfam" id="PF02423">
    <property type="entry name" value="OCD_Mu_crystall"/>
    <property type="match status" value="1"/>
</dbReference>
<dbReference type="InterPro" id="IPR028609">
    <property type="entry name" value="AlaDH_arch-typ"/>
</dbReference>
<dbReference type="EC" id="4.3.1.12" evidence="2"/>
<evidence type="ECO:0000313" key="2">
    <source>
        <dbReference type="EMBL" id="KUG14867.1"/>
    </source>
</evidence>
<accession>A0A0W8F3A1</accession>
<dbReference type="InterPro" id="IPR036291">
    <property type="entry name" value="NAD(P)-bd_dom_sf"/>
</dbReference>
<name>A0A0W8F3A1_9ZZZZ</name>
<evidence type="ECO:0000256" key="1">
    <source>
        <dbReference type="ARBA" id="ARBA00008903"/>
    </source>
</evidence>
<dbReference type="SUPFAM" id="SSF51735">
    <property type="entry name" value="NAD(P)-binding Rossmann-fold domains"/>
    <property type="match status" value="1"/>
</dbReference>
<dbReference type="Gene3D" id="3.40.50.720">
    <property type="entry name" value="NAD(P)-binding Rossmann-like Domain"/>
    <property type="match status" value="1"/>
</dbReference>
<dbReference type="HAMAP" id="MF_00935">
    <property type="entry name" value="AlaDH_arch"/>
    <property type="match status" value="1"/>
</dbReference>
<dbReference type="InterPro" id="IPR023401">
    <property type="entry name" value="ODC_N"/>
</dbReference>
<dbReference type="EMBL" id="LNQE01001611">
    <property type="protein sequence ID" value="KUG14867.1"/>
    <property type="molecule type" value="Genomic_DNA"/>
</dbReference>
<proteinExistence type="inferred from homology"/>
<dbReference type="GO" id="GO:0000286">
    <property type="term" value="F:alanine dehydrogenase activity"/>
    <property type="evidence" value="ECO:0007669"/>
    <property type="project" value="InterPro"/>
</dbReference>
<dbReference type="GO" id="GO:0008473">
    <property type="term" value="F:ornithine cyclodeaminase activity"/>
    <property type="evidence" value="ECO:0007669"/>
    <property type="project" value="UniProtKB-EC"/>
</dbReference>
<dbReference type="PANTHER" id="PTHR13812:SF19">
    <property type="entry name" value="KETIMINE REDUCTASE MU-CRYSTALLIN"/>
    <property type="match status" value="1"/>
</dbReference>
<keyword evidence="2" id="KW-0456">Lyase</keyword>
<dbReference type="PANTHER" id="PTHR13812">
    <property type="entry name" value="KETIMINE REDUCTASE MU-CRYSTALLIN"/>
    <property type="match status" value="1"/>
</dbReference>
<comment type="similarity">
    <text evidence="1">Belongs to the ornithine cyclodeaminase/mu-crystallin family.</text>
</comment>
<dbReference type="GO" id="GO:0005737">
    <property type="term" value="C:cytoplasm"/>
    <property type="evidence" value="ECO:0007669"/>
    <property type="project" value="TreeGrafter"/>
</dbReference>
<reference evidence="2" key="1">
    <citation type="journal article" date="2015" name="Proc. Natl. Acad. Sci. U.S.A.">
        <title>Networks of energetic and metabolic interactions define dynamics in microbial communities.</title>
        <authorList>
            <person name="Embree M."/>
            <person name="Liu J.K."/>
            <person name="Al-Bassam M.M."/>
            <person name="Zengler K."/>
        </authorList>
    </citation>
    <scope>NUCLEOTIDE SEQUENCE</scope>
</reference>
<protein>
    <submittedName>
        <fullName evidence="2">Ornithine cyclodeaminase</fullName>
        <ecNumber evidence="2">4.3.1.12</ecNumber>
    </submittedName>
</protein>
<dbReference type="PIRSF" id="PIRSF001439">
    <property type="entry name" value="CryM"/>
    <property type="match status" value="1"/>
</dbReference>
<dbReference type="FunFam" id="3.40.50.720:FF:000311">
    <property type="entry name" value="Ornithine cyclodeaminase"/>
    <property type="match status" value="1"/>
</dbReference>
<sequence>MQQELFSKIRFFCGGGDGMYAMWYYPDPSPGLDIPEVNAAVEEAFAEHARGRTQMPPKVYITFDTGDFRTMPSYIPSLGIAGVKIVNVHPGNPLQDLPTVMALLVILDPATGTPVAILNATGLTDLRTGASGAIAAKYLAPSRTVTLGLVGSGRQAAAQVDAIAAELEITRLRVWSRTEKHAALFCQRYAAMDCSTATLKQVCACDVIVTTTPSREPVVRSEWVAEGTHINAIGADAPGKQELDPGLLTRARVFVDDPPQAIHSGEINVPIAQGLFSPEQIAGTIGEVVLGRKKRESHGEITIFDSTGLAIQDLAIAGIAMKNRNRVMLEFP</sequence>
<gene>
    <name evidence="2" type="ORF">ASZ90_015485</name>
</gene>
<dbReference type="GO" id="GO:0051287">
    <property type="term" value="F:NAD binding"/>
    <property type="evidence" value="ECO:0007669"/>
    <property type="project" value="InterPro"/>
</dbReference>
<dbReference type="Gene3D" id="3.30.1780.10">
    <property type="entry name" value="ornithine cyclodeaminase, domain 1"/>
    <property type="match status" value="1"/>
</dbReference>
<dbReference type="InterPro" id="IPR003462">
    <property type="entry name" value="ODC_Mu_crystall"/>
</dbReference>
<dbReference type="AlphaFoldDB" id="A0A0W8F3A1"/>
<comment type="caution">
    <text evidence="2">The sequence shown here is derived from an EMBL/GenBank/DDBJ whole genome shotgun (WGS) entry which is preliminary data.</text>
</comment>
<organism evidence="2">
    <name type="scientific">hydrocarbon metagenome</name>
    <dbReference type="NCBI Taxonomy" id="938273"/>
    <lineage>
        <taxon>unclassified sequences</taxon>
        <taxon>metagenomes</taxon>
        <taxon>ecological metagenomes</taxon>
    </lineage>
</organism>
<dbReference type="GO" id="GO:0006522">
    <property type="term" value="P:alanine metabolic process"/>
    <property type="evidence" value="ECO:0007669"/>
    <property type="project" value="InterPro"/>
</dbReference>